<dbReference type="InterPro" id="IPR001173">
    <property type="entry name" value="Glyco_trans_2-like"/>
</dbReference>
<name>F0P1E1_WEEVC</name>
<dbReference type="Pfam" id="PF00535">
    <property type="entry name" value="Glycos_transf_2"/>
    <property type="match status" value="1"/>
</dbReference>
<accession>F0P1E1</accession>
<organism evidence="4 5">
    <name type="scientific">Weeksella virosa (strain ATCC 43766 / DSM 16922 / JCM 21250 / CCUG 30538 / CDC 9751 / IAM 14551 / NBRC 16016 / NCTC 11634 / CL345/78)</name>
    <dbReference type="NCBI Taxonomy" id="865938"/>
    <lineage>
        <taxon>Bacteria</taxon>
        <taxon>Pseudomonadati</taxon>
        <taxon>Bacteroidota</taxon>
        <taxon>Flavobacteriia</taxon>
        <taxon>Flavobacteriales</taxon>
        <taxon>Weeksellaceae</taxon>
        <taxon>Weeksella</taxon>
    </lineage>
</organism>
<dbReference type="PANTHER" id="PTHR43685">
    <property type="entry name" value="GLYCOSYLTRANSFERASE"/>
    <property type="match status" value="1"/>
</dbReference>
<feature type="domain" description="Galactosyltransferase C-terminal" evidence="3">
    <location>
        <begin position="168"/>
        <end position="235"/>
    </location>
</feature>
<dbReference type="KEGG" id="wvi:Weevi_1979"/>
<proteinExistence type="predicted"/>
<dbReference type="InterPro" id="IPR050834">
    <property type="entry name" value="Glycosyltransf_2"/>
</dbReference>
<keyword evidence="1 4" id="KW-0808">Transferase</keyword>
<feature type="domain" description="Glycosyltransferase 2-like" evidence="2">
    <location>
        <begin position="12"/>
        <end position="154"/>
    </location>
</feature>
<dbReference type="EMBL" id="CP002455">
    <property type="protein sequence ID" value="ADX68655.1"/>
    <property type="molecule type" value="Genomic_DNA"/>
</dbReference>
<dbReference type="eggNOG" id="COG1215">
    <property type="taxonomic scope" value="Bacteria"/>
</dbReference>
<keyword evidence="5" id="KW-1185">Reference proteome</keyword>
<dbReference type="AlphaFoldDB" id="F0P1E1"/>
<evidence type="ECO:0000256" key="1">
    <source>
        <dbReference type="ARBA" id="ARBA00022679"/>
    </source>
</evidence>
<dbReference type="InterPro" id="IPR029044">
    <property type="entry name" value="Nucleotide-diphossugar_trans"/>
</dbReference>
<dbReference type="Pfam" id="PF02709">
    <property type="entry name" value="Glyco_transf_7C"/>
    <property type="match status" value="1"/>
</dbReference>
<evidence type="ECO:0000313" key="5">
    <source>
        <dbReference type="Proteomes" id="UP000008641"/>
    </source>
</evidence>
<evidence type="ECO:0000259" key="3">
    <source>
        <dbReference type="Pfam" id="PF02709"/>
    </source>
</evidence>
<reference evidence="5" key="2">
    <citation type="journal article" date="2011" name="Stand. Genomic Sci.">
        <title>Complete genome sequence of Weeksella virosa type strain (9751T).</title>
        <authorList>
            <person name="Lang E."/>
            <person name="Teshima H."/>
            <person name="Lucas S."/>
            <person name="Lapidus A."/>
            <person name="Hammon N."/>
            <person name="Deshpande S."/>
            <person name="Nolan M."/>
            <person name="Cheng J."/>
            <person name="Pitluck S."/>
            <person name="Liolios K."/>
            <person name="Pagani I."/>
            <person name="Mikhailova N."/>
            <person name="Ivanova N."/>
            <person name="Mavromatis K."/>
            <person name="Pati A."/>
            <person name="Tapia R."/>
            <person name="Han C."/>
            <person name="Goodwin L."/>
            <person name="Chen A."/>
            <person name="Palaniappan K."/>
            <person name="Land M."/>
            <person name="Hauser L."/>
            <person name="Chang Y."/>
            <person name="Jeffries C."/>
            <person name="Brambilla E."/>
            <person name="Kopitz M."/>
            <person name="Rohde M."/>
            <person name="Goker M."/>
            <person name="Tindall B."/>
            <person name="Detter J."/>
            <person name="Woyke T."/>
            <person name="Bristow J."/>
            <person name="Eisen J."/>
            <person name="Markowitz V."/>
            <person name="Hugenholtz P."/>
            <person name="Klenk H."/>
            <person name="Kyrpides N."/>
        </authorList>
    </citation>
    <scope>NUCLEOTIDE SEQUENCE [LARGE SCALE GENOMIC DNA]</scope>
    <source>
        <strain evidence="5">ATCC 43766 / DSM 16922 / JCM 21250 / NBRC 16016 / NCTC 11634 / CL345/78</strain>
    </source>
</reference>
<dbReference type="Gene3D" id="3.90.550.10">
    <property type="entry name" value="Spore Coat Polysaccharide Biosynthesis Protein SpsA, Chain A"/>
    <property type="match status" value="1"/>
</dbReference>
<sequence>MFIFVGMKMNTSLVVSTYNWAEALELVLKSIQVQTHLPDEVIIADDGSTKETKRVIDEFRQGFPNPVTHVWHEDLGNRKAIIMNKAIAKTISDYIISIDGDVILHPNFVEDHLAMAEKNTYLYGSRVNIQKSKLQEIFQHKTIHFHFFSKGIKKRGRTLRYPFLAKKQKKHSSFSSKMRGCNFSFWRKDFIKVNGYNEEITGWGREDSELVLRMHNAGILAKRLKFAGIVYHMYHPEQSKEFLDRNDKIQQKTIEQKLTFASKGVNQYTEC</sequence>
<dbReference type="GO" id="GO:0016740">
    <property type="term" value="F:transferase activity"/>
    <property type="evidence" value="ECO:0007669"/>
    <property type="project" value="UniProtKB-KW"/>
</dbReference>
<dbReference type="CDD" id="cd06420">
    <property type="entry name" value="GT2_Chondriotin_Pol_N"/>
    <property type="match status" value="1"/>
</dbReference>
<dbReference type="PANTHER" id="PTHR43685:SF3">
    <property type="entry name" value="SLR2126 PROTEIN"/>
    <property type="match status" value="1"/>
</dbReference>
<reference evidence="4 5" key="1">
    <citation type="journal article" date="2011" name="Stand. Genomic Sci.">
        <title>Complete genome sequence of Weeksella virosa type strain (9751).</title>
        <authorList>
            <person name="Lang E."/>
            <person name="Teshima H."/>
            <person name="Lucas S."/>
            <person name="Lapidus A."/>
            <person name="Hammon N."/>
            <person name="Deshpande S."/>
            <person name="Nolan M."/>
            <person name="Cheng J.F."/>
            <person name="Pitluck S."/>
            <person name="Liolios K."/>
            <person name="Pagani I."/>
            <person name="Mikhailova N."/>
            <person name="Ivanova N."/>
            <person name="Mavromatis K."/>
            <person name="Pati A."/>
            <person name="Tapia R."/>
            <person name="Han C."/>
            <person name="Goodwin L."/>
            <person name="Chen A."/>
            <person name="Palaniappan K."/>
            <person name="Land M."/>
            <person name="Hauser L."/>
            <person name="Chang Y.J."/>
            <person name="Jeffries C.D."/>
            <person name="Brambilla E.M."/>
            <person name="Kopitz M."/>
            <person name="Rohde M."/>
            <person name="Goker M."/>
            <person name="Tindall B.J."/>
            <person name="Detter J.C."/>
            <person name="Woyke T."/>
            <person name="Bristow J."/>
            <person name="Eisen J.A."/>
            <person name="Markowitz V."/>
            <person name="Hugenholtz P."/>
            <person name="Klenk H.P."/>
            <person name="Kyrpides N.C."/>
        </authorList>
    </citation>
    <scope>NUCLEOTIDE SEQUENCE [LARGE SCALE GENOMIC DNA]</scope>
    <source>
        <strain evidence="5">ATCC 43766 / DSM 16922 / JCM 21250 / NBRC 16016 / NCTC 11634 / CL345/78</strain>
    </source>
</reference>
<evidence type="ECO:0000259" key="2">
    <source>
        <dbReference type="Pfam" id="PF00535"/>
    </source>
</evidence>
<dbReference type="STRING" id="865938.Weevi_1979"/>
<gene>
    <name evidence="4" type="ordered locus">Weevi_1979</name>
</gene>
<protein>
    <submittedName>
        <fullName evidence="4">Glycosyl transferase family 2</fullName>
    </submittedName>
</protein>
<dbReference type="InterPro" id="IPR027791">
    <property type="entry name" value="Galactosyl_T_C"/>
</dbReference>
<evidence type="ECO:0000313" key="4">
    <source>
        <dbReference type="EMBL" id="ADX68655.1"/>
    </source>
</evidence>
<dbReference type="SUPFAM" id="SSF53448">
    <property type="entry name" value="Nucleotide-diphospho-sugar transferases"/>
    <property type="match status" value="1"/>
</dbReference>
<dbReference type="HOGENOM" id="CLU_025996_24_0_10"/>
<dbReference type="Proteomes" id="UP000008641">
    <property type="component" value="Chromosome"/>
</dbReference>